<dbReference type="Proteomes" id="UP001595698">
    <property type="component" value="Unassembled WGS sequence"/>
</dbReference>
<accession>A0ABV8FCI0</accession>
<dbReference type="EMBL" id="JBHSBC010000056">
    <property type="protein sequence ID" value="MFC3986414.1"/>
    <property type="molecule type" value="Genomic_DNA"/>
</dbReference>
<evidence type="ECO:0000313" key="2">
    <source>
        <dbReference type="EMBL" id="MFC3986414.1"/>
    </source>
</evidence>
<protein>
    <submittedName>
        <fullName evidence="2">Uncharacterized protein</fullName>
    </submittedName>
</protein>
<proteinExistence type="predicted"/>
<organism evidence="2 3">
    <name type="scientific">Streptosporangium jomthongense</name>
    <dbReference type="NCBI Taxonomy" id="1193683"/>
    <lineage>
        <taxon>Bacteria</taxon>
        <taxon>Bacillati</taxon>
        <taxon>Actinomycetota</taxon>
        <taxon>Actinomycetes</taxon>
        <taxon>Streptosporangiales</taxon>
        <taxon>Streptosporangiaceae</taxon>
        <taxon>Streptosporangium</taxon>
    </lineage>
</organism>
<keyword evidence="3" id="KW-1185">Reference proteome</keyword>
<reference evidence="3" key="1">
    <citation type="journal article" date="2019" name="Int. J. Syst. Evol. Microbiol.">
        <title>The Global Catalogue of Microorganisms (GCM) 10K type strain sequencing project: providing services to taxonomists for standard genome sequencing and annotation.</title>
        <authorList>
            <consortium name="The Broad Institute Genomics Platform"/>
            <consortium name="The Broad Institute Genome Sequencing Center for Infectious Disease"/>
            <person name="Wu L."/>
            <person name="Ma J."/>
        </authorList>
    </citation>
    <scope>NUCLEOTIDE SEQUENCE [LARGE SCALE GENOMIC DNA]</scope>
    <source>
        <strain evidence="3">TBRC 7912</strain>
    </source>
</reference>
<evidence type="ECO:0000256" key="1">
    <source>
        <dbReference type="SAM" id="MobiDB-lite"/>
    </source>
</evidence>
<evidence type="ECO:0000313" key="3">
    <source>
        <dbReference type="Proteomes" id="UP001595698"/>
    </source>
</evidence>
<sequence length="63" mass="7141">MAETYDFPPDLIAAQKAFWEADARVWEVTDRLPSSLAIAPGKRRSHPNSTKNWTGCARLGWRP</sequence>
<name>A0ABV8FCI0_9ACTN</name>
<comment type="caution">
    <text evidence="2">The sequence shown here is derived from an EMBL/GenBank/DDBJ whole genome shotgun (WGS) entry which is preliminary data.</text>
</comment>
<gene>
    <name evidence="2" type="ORF">ACFOYY_40225</name>
</gene>
<feature type="region of interest" description="Disordered" evidence="1">
    <location>
        <begin position="39"/>
        <end position="63"/>
    </location>
</feature>
<dbReference type="RefSeq" id="WP_386196629.1">
    <property type="nucleotide sequence ID" value="NZ_JBHSBC010000056.1"/>
</dbReference>